<dbReference type="PANTHER" id="PTHR43512">
    <property type="entry name" value="TRANSLATION FACTOR GUF1-RELATED"/>
    <property type="match status" value="1"/>
</dbReference>
<keyword evidence="4 12" id="KW-0378">Hydrolase</keyword>
<dbReference type="Pfam" id="PF03144">
    <property type="entry name" value="GTP_EFTU_D2"/>
    <property type="match status" value="1"/>
</dbReference>
<evidence type="ECO:0000256" key="8">
    <source>
        <dbReference type="ARBA" id="ARBA00050293"/>
    </source>
</evidence>
<evidence type="ECO:0000256" key="5">
    <source>
        <dbReference type="ARBA" id="ARBA00022917"/>
    </source>
</evidence>
<name>A0A2L0EV89_SORCE</name>
<protein>
    <recommendedName>
        <fullName evidence="11 12">Elongation factor 4</fullName>
        <shortName evidence="12">EF-4</shortName>
        <ecNumber evidence="11 12">3.6.5.n1</ecNumber>
    </recommendedName>
    <alternativeName>
        <fullName evidence="12">Ribosomal back-translocase LepA</fullName>
    </alternativeName>
</protein>
<evidence type="ECO:0000256" key="9">
    <source>
        <dbReference type="ARBA" id="ARBA00057626"/>
    </source>
</evidence>
<dbReference type="Pfam" id="PF00009">
    <property type="entry name" value="GTP_EFTU"/>
    <property type="match status" value="1"/>
</dbReference>
<dbReference type="FunFam" id="3.40.50.300:FF:000078">
    <property type="entry name" value="Elongation factor 4"/>
    <property type="match status" value="1"/>
</dbReference>
<dbReference type="GO" id="GO:0045727">
    <property type="term" value="P:positive regulation of translation"/>
    <property type="evidence" value="ECO:0007669"/>
    <property type="project" value="UniProtKB-UniRule"/>
</dbReference>
<dbReference type="Proteomes" id="UP000238348">
    <property type="component" value="Chromosome"/>
</dbReference>
<dbReference type="PROSITE" id="PS00301">
    <property type="entry name" value="G_TR_1"/>
    <property type="match status" value="1"/>
</dbReference>
<dbReference type="Gene3D" id="2.40.30.10">
    <property type="entry name" value="Translation factors"/>
    <property type="match status" value="1"/>
</dbReference>
<gene>
    <name evidence="12" type="primary">lepA</name>
    <name evidence="14" type="ORF">SOCE26_046220</name>
</gene>
<dbReference type="InterPro" id="IPR013842">
    <property type="entry name" value="LepA_CTD"/>
</dbReference>
<dbReference type="CDD" id="cd01890">
    <property type="entry name" value="LepA"/>
    <property type="match status" value="1"/>
</dbReference>
<proteinExistence type="inferred from homology"/>
<reference evidence="14 15" key="1">
    <citation type="submission" date="2015-09" db="EMBL/GenBank/DDBJ databases">
        <title>Sorangium comparison.</title>
        <authorList>
            <person name="Zaburannyi N."/>
            <person name="Bunk B."/>
            <person name="Overmann J."/>
            <person name="Mueller R."/>
        </authorList>
    </citation>
    <scope>NUCLEOTIDE SEQUENCE [LARGE SCALE GENOMIC DNA]</scope>
    <source>
        <strain evidence="14 15">So ce26</strain>
    </source>
</reference>
<dbReference type="Gene3D" id="3.30.70.2570">
    <property type="entry name" value="Elongation factor 4, C-terminal domain"/>
    <property type="match status" value="1"/>
</dbReference>
<dbReference type="GO" id="GO:0003924">
    <property type="term" value="F:GTPase activity"/>
    <property type="evidence" value="ECO:0007669"/>
    <property type="project" value="UniProtKB-UniRule"/>
</dbReference>
<comment type="catalytic activity">
    <reaction evidence="8 12">
        <text>GTP + H2O = GDP + phosphate + H(+)</text>
        <dbReference type="Rhea" id="RHEA:19669"/>
        <dbReference type="ChEBI" id="CHEBI:15377"/>
        <dbReference type="ChEBI" id="CHEBI:15378"/>
        <dbReference type="ChEBI" id="CHEBI:37565"/>
        <dbReference type="ChEBI" id="CHEBI:43474"/>
        <dbReference type="ChEBI" id="CHEBI:58189"/>
        <dbReference type="EC" id="3.6.5.n1"/>
    </reaction>
</comment>
<evidence type="ECO:0000256" key="1">
    <source>
        <dbReference type="ARBA" id="ARBA00005454"/>
    </source>
</evidence>
<dbReference type="InterPro" id="IPR035647">
    <property type="entry name" value="EFG_III/V"/>
</dbReference>
<dbReference type="GO" id="GO:0005525">
    <property type="term" value="F:GTP binding"/>
    <property type="evidence" value="ECO:0007669"/>
    <property type="project" value="UniProtKB-UniRule"/>
</dbReference>
<dbReference type="PRINTS" id="PR00315">
    <property type="entry name" value="ELONGATNFCT"/>
</dbReference>
<dbReference type="GO" id="GO:0003746">
    <property type="term" value="F:translation elongation factor activity"/>
    <property type="evidence" value="ECO:0007669"/>
    <property type="project" value="UniProtKB-UniRule"/>
</dbReference>
<evidence type="ECO:0000256" key="4">
    <source>
        <dbReference type="ARBA" id="ARBA00022801"/>
    </source>
</evidence>
<dbReference type="AlphaFoldDB" id="A0A2L0EV89"/>
<dbReference type="InterPro" id="IPR000640">
    <property type="entry name" value="EFG_V-like"/>
</dbReference>
<dbReference type="InterPro" id="IPR031157">
    <property type="entry name" value="G_TR_CS"/>
</dbReference>
<keyword evidence="2 12" id="KW-1003">Cell membrane</keyword>
<dbReference type="NCBIfam" id="TIGR00231">
    <property type="entry name" value="small_GTP"/>
    <property type="match status" value="1"/>
</dbReference>
<dbReference type="PANTHER" id="PTHR43512:SF4">
    <property type="entry name" value="TRANSLATION FACTOR GUF1 HOMOLOG, CHLOROPLASTIC"/>
    <property type="match status" value="1"/>
</dbReference>
<feature type="binding site" evidence="12">
    <location>
        <begin position="28"/>
        <end position="33"/>
    </location>
    <ligand>
        <name>GTP</name>
        <dbReference type="ChEBI" id="CHEBI:37565"/>
    </ligand>
</feature>
<dbReference type="InterPro" id="IPR041095">
    <property type="entry name" value="EFG_II"/>
</dbReference>
<dbReference type="SMART" id="SM00838">
    <property type="entry name" value="EFG_C"/>
    <property type="match status" value="1"/>
</dbReference>
<dbReference type="Gene3D" id="3.30.70.240">
    <property type="match status" value="1"/>
</dbReference>
<evidence type="ECO:0000256" key="6">
    <source>
        <dbReference type="ARBA" id="ARBA00023134"/>
    </source>
</evidence>
<keyword evidence="14" id="KW-0251">Elongation factor</keyword>
<dbReference type="PROSITE" id="PS51722">
    <property type="entry name" value="G_TR_2"/>
    <property type="match status" value="1"/>
</dbReference>
<dbReference type="Gene3D" id="3.30.70.870">
    <property type="entry name" value="Elongation Factor G (Translational Gtpase), domain 3"/>
    <property type="match status" value="1"/>
</dbReference>
<evidence type="ECO:0000256" key="11">
    <source>
        <dbReference type="ARBA" id="ARBA00066744"/>
    </source>
</evidence>
<comment type="subcellular location">
    <subcellularLocation>
        <location evidence="12">Cell membrane</location>
        <topology evidence="12">Peripheral membrane protein</topology>
        <orientation evidence="12">Cytoplasmic side</orientation>
    </subcellularLocation>
</comment>
<feature type="binding site" evidence="12">
    <location>
        <begin position="145"/>
        <end position="148"/>
    </location>
    <ligand>
        <name>GTP</name>
        <dbReference type="ChEBI" id="CHEBI:37565"/>
    </ligand>
</feature>
<dbReference type="HAMAP" id="MF_00071">
    <property type="entry name" value="LepA"/>
    <property type="match status" value="1"/>
</dbReference>
<dbReference type="EMBL" id="CP012673">
    <property type="protein sequence ID" value="AUX43179.1"/>
    <property type="molecule type" value="Genomic_DNA"/>
</dbReference>
<keyword evidence="3 12" id="KW-0547">Nucleotide-binding</keyword>
<dbReference type="CDD" id="cd03709">
    <property type="entry name" value="lepA_C"/>
    <property type="match status" value="1"/>
</dbReference>
<evidence type="ECO:0000259" key="13">
    <source>
        <dbReference type="PROSITE" id="PS51722"/>
    </source>
</evidence>
<dbReference type="EC" id="3.6.5.n1" evidence="11 12"/>
<accession>A0A2L0EV89</accession>
<dbReference type="Pfam" id="PF06421">
    <property type="entry name" value="LepA_C"/>
    <property type="match status" value="1"/>
</dbReference>
<keyword evidence="6 12" id="KW-0342">GTP-binding</keyword>
<evidence type="ECO:0000313" key="14">
    <source>
        <dbReference type="EMBL" id="AUX43179.1"/>
    </source>
</evidence>
<dbReference type="NCBIfam" id="TIGR01393">
    <property type="entry name" value="lepA"/>
    <property type="match status" value="1"/>
</dbReference>
<dbReference type="SUPFAM" id="SSF54980">
    <property type="entry name" value="EF-G C-terminal domain-like"/>
    <property type="match status" value="2"/>
</dbReference>
<dbReference type="FunFam" id="3.30.70.870:FF:000004">
    <property type="entry name" value="Translation factor GUF1, mitochondrial"/>
    <property type="match status" value="1"/>
</dbReference>
<dbReference type="FunFam" id="2.40.30.10:FF:000015">
    <property type="entry name" value="Translation factor GUF1, mitochondrial"/>
    <property type="match status" value="1"/>
</dbReference>
<dbReference type="Gene3D" id="3.40.50.300">
    <property type="entry name" value="P-loop containing nucleotide triphosphate hydrolases"/>
    <property type="match status" value="1"/>
</dbReference>
<dbReference type="InterPro" id="IPR027417">
    <property type="entry name" value="P-loop_NTPase"/>
</dbReference>
<dbReference type="GO" id="GO:0043022">
    <property type="term" value="F:ribosome binding"/>
    <property type="evidence" value="ECO:0007669"/>
    <property type="project" value="UniProtKB-UniRule"/>
</dbReference>
<dbReference type="InterPro" id="IPR038363">
    <property type="entry name" value="LepA_C_sf"/>
</dbReference>
<evidence type="ECO:0000256" key="3">
    <source>
        <dbReference type="ARBA" id="ARBA00022741"/>
    </source>
</evidence>
<evidence type="ECO:0000313" key="15">
    <source>
        <dbReference type="Proteomes" id="UP000238348"/>
    </source>
</evidence>
<dbReference type="InterPro" id="IPR004161">
    <property type="entry name" value="EFTu-like_2"/>
</dbReference>
<dbReference type="CDD" id="cd16260">
    <property type="entry name" value="EF4_III"/>
    <property type="match status" value="1"/>
</dbReference>
<dbReference type="InterPro" id="IPR005225">
    <property type="entry name" value="Small_GTP-bd"/>
</dbReference>
<dbReference type="SUPFAM" id="SSF52540">
    <property type="entry name" value="P-loop containing nucleoside triphosphate hydrolases"/>
    <property type="match status" value="1"/>
</dbReference>
<dbReference type="FunFam" id="3.30.70.240:FF:000007">
    <property type="entry name" value="Translation factor GUF1, mitochondrial"/>
    <property type="match status" value="1"/>
</dbReference>
<dbReference type="FunFam" id="3.30.70.2570:FF:000001">
    <property type="entry name" value="Translation factor GUF1, mitochondrial"/>
    <property type="match status" value="1"/>
</dbReference>
<dbReference type="InterPro" id="IPR006297">
    <property type="entry name" value="EF-4"/>
</dbReference>
<evidence type="ECO:0000256" key="10">
    <source>
        <dbReference type="ARBA" id="ARBA00061052"/>
    </source>
</evidence>
<evidence type="ECO:0000256" key="7">
    <source>
        <dbReference type="ARBA" id="ARBA00023136"/>
    </source>
</evidence>
<comment type="function">
    <text evidence="9 12">Required for accurate and efficient protein synthesis under certain stress conditions. May act as a fidelity factor of the translation reaction, by catalyzing a one-codon backward translocation of tRNAs on improperly translocated ribosomes. Back-translocation proceeds from a post-translocation (POST) complex to a pre-translocation (PRE) complex, thus giving elongation factor G a second chance to translocate the tRNAs correctly. Binds to ribosomes in a GTP-dependent manner.</text>
</comment>
<dbReference type="GO" id="GO:0005886">
    <property type="term" value="C:plasma membrane"/>
    <property type="evidence" value="ECO:0007669"/>
    <property type="project" value="UniProtKB-SubCell"/>
</dbReference>
<organism evidence="14 15">
    <name type="scientific">Sorangium cellulosum</name>
    <name type="common">Polyangium cellulosum</name>
    <dbReference type="NCBI Taxonomy" id="56"/>
    <lineage>
        <taxon>Bacteria</taxon>
        <taxon>Pseudomonadati</taxon>
        <taxon>Myxococcota</taxon>
        <taxon>Polyangia</taxon>
        <taxon>Polyangiales</taxon>
        <taxon>Polyangiaceae</taxon>
        <taxon>Sorangium</taxon>
    </lineage>
</organism>
<dbReference type="InterPro" id="IPR035654">
    <property type="entry name" value="LepA_IV"/>
</dbReference>
<feature type="domain" description="Tr-type G" evidence="13">
    <location>
        <begin position="16"/>
        <end position="198"/>
    </location>
</feature>
<dbReference type="InterPro" id="IPR000795">
    <property type="entry name" value="T_Tr_GTP-bd_dom"/>
</dbReference>
<dbReference type="Pfam" id="PF00679">
    <property type="entry name" value="EFG_C"/>
    <property type="match status" value="1"/>
</dbReference>
<dbReference type="CDD" id="cd03699">
    <property type="entry name" value="EF4_II"/>
    <property type="match status" value="1"/>
</dbReference>
<keyword evidence="5 12" id="KW-0648">Protein biosynthesis</keyword>
<dbReference type="Pfam" id="PF14492">
    <property type="entry name" value="EFG_III"/>
    <property type="match status" value="1"/>
</dbReference>
<evidence type="ECO:0000256" key="2">
    <source>
        <dbReference type="ARBA" id="ARBA00022475"/>
    </source>
</evidence>
<evidence type="ECO:0000256" key="12">
    <source>
        <dbReference type="HAMAP-Rule" id="MF_00071"/>
    </source>
</evidence>
<sequence>MVRAPAPKLVMPVDSKLIRNFSIIAHIDHGKSTLADRILDVTGALTAREQKEQFLDKMDIERERGITIKAQTVRLDYTAKDGQAYRLHLIDTPGHVDFNYEVSRSLQACEGALLVVDATQGVEAQTLANVFLALDNNLAIIPVLNKIDLPSADVERTTREIEDVIGLDCSGAIPASAKTGIGIAEILEAVVARIPAPKGDINAAPRALIFDSWYDSYRGAVVMVRVVDGVLRKGQKVRFMATGRDYEITEMGVFTPHATALTELGPGEVGFLVGNIKSVVDTKIGDTVTDAVHPATTPLPGFKEVKPMVFAGIFPTDSAQYEDLRDALSKLHMNDAAFVFEPDTSEALGFGFRCGFLGLLHMEIIQERLEREYNLDLITTAPSVVYHCYLNDGSMKTIENPAKLPPPNLLDRIEEPIFRMTVHVPSAYVGAVLALCQERRGEQKSIQYASSDRVIITYDMPLSEVLFDFHDKLKSVSRGYASMDYELVGYRADDLIKLDMLVNGDPLDALSVIVHREKAYARGRDLAVKLKDIVPRQQYEVAIQAAIGSKVIARTTVKAMRKDVTAKCYGGDISRKRKLLEKQKEGKKRMKMVGSVEIPQEAFLAILKID</sequence>
<comment type="similarity">
    <text evidence="10">Belongs to the GTP-binding elongation factor family. LepA subfamily.</text>
</comment>
<keyword evidence="7 12" id="KW-0472">Membrane</keyword>
<comment type="similarity">
    <text evidence="1 12">Belongs to the TRAFAC class translation factor GTPase superfamily. Classic translation factor GTPase family. LepA subfamily.</text>
</comment>